<evidence type="ECO:0000256" key="3">
    <source>
        <dbReference type="ARBA" id="ARBA00022884"/>
    </source>
</evidence>
<evidence type="ECO:0000256" key="2">
    <source>
        <dbReference type="ARBA" id="ARBA00022730"/>
    </source>
</evidence>
<protein>
    <recommendedName>
        <fullName evidence="6 7">Large ribosomal subunit protein uL18</fullName>
    </recommendedName>
</protein>
<comment type="subunit">
    <text evidence="7">Part of the 50S ribosomal subunit; part of the 5S rRNA/L5/L18/L25 subcomplex. Contacts the 5S and 23S rRNAs.</text>
</comment>
<dbReference type="EMBL" id="DTFV01000002">
    <property type="protein sequence ID" value="HGI29742.1"/>
    <property type="molecule type" value="Genomic_DNA"/>
</dbReference>
<dbReference type="CDD" id="cd00432">
    <property type="entry name" value="Ribosomal_L18_L5e"/>
    <property type="match status" value="1"/>
</dbReference>
<dbReference type="InterPro" id="IPR004389">
    <property type="entry name" value="Ribosomal_uL18_bac-type"/>
</dbReference>
<dbReference type="InterPro" id="IPR005484">
    <property type="entry name" value="Ribosomal_uL18_bac/plant/anim"/>
</dbReference>
<dbReference type="GO" id="GO:0008097">
    <property type="term" value="F:5S rRNA binding"/>
    <property type="evidence" value="ECO:0007669"/>
    <property type="project" value="TreeGrafter"/>
</dbReference>
<gene>
    <name evidence="7" type="primary">rplR</name>
    <name evidence="8" type="ORF">ENV30_00240</name>
</gene>
<dbReference type="HAMAP" id="MF_01337_B">
    <property type="entry name" value="Ribosomal_uL18_B"/>
    <property type="match status" value="1"/>
</dbReference>
<dbReference type="GO" id="GO:0022625">
    <property type="term" value="C:cytosolic large ribosomal subunit"/>
    <property type="evidence" value="ECO:0007669"/>
    <property type="project" value="TreeGrafter"/>
</dbReference>
<dbReference type="FunFam" id="3.30.420.100:FF:000001">
    <property type="entry name" value="50S ribosomal protein L18"/>
    <property type="match status" value="1"/>
</dbReference>
<dbReference type="GO" id="GO:0006412">
    <property type="term" value="P:translation"/>
    <property type="evidence" value="ECO:0007669"/>
    <property type="project" value="UniProtKB-UniRule"/>
</dbReference>
<accession>A0A7V4DDK3</accession>
<organism evidence="8">
    <name type="scientific">Candidatus Caldatribacterium californiense</name>
    <dbReference type="NCBI Taxonomy" id="1454726"/>
    <lineage>
        <taxon>Bacteria</taxon>
        <taxon>Pseudomonadati</taxon>
        <taxon>Atribacterota</taxon>
        <taxon>Atribacteria</taxon>
        <taxon>Atribacterales</taxon>
        <taxon>Candidatus Caldatribacteriaceae</taxon>
        <taxon>Candidatus Caldatribacterium</taxon>
    </lineage>
</organism>
<evidence type="ECO:0000256" key="6">
    <source>
        <dbReference type="ARBA" id="ARBA00035197"/>
    </source>
</evidence>
<dbReference type="Gene3D" id="3.30.420.100">
    <property type="match status" value="1"/>
</dbReference>
<name>A0A7V4DDK3_9BACT</name>
<dbReference type="PANTHER" id="PTHR12899">
    <property type="entry name" value="39S RIBOSOMAL PROTEIN L18, MITOCHONDRIAL"/>
    <property type="match status" value="1"/>
</dbReference>
<dbReference type="GO" id="GO:0003735">
    <property type="term" value="F:structural constituent of ribosome"/>
    <property type="evidence" value="ECO:0007669"/>
    <property type="project" value="InterPro"/>
</dbReference>
<dbReference type="InterPro" id="IPR057268">
    <property type="entry name" value="Ribosomal_L18"/>
</dbReference>
<keyword evidence="2 7" id="KW-0699">rRNA-binding</keyword>
<dbReference type="Pfam" id="PF00861">
    <property type="entry name" value="Ribosomal_L18p"/>
    <property type="match status" value="1"/>
</dbReference>
<dbReference type="PANTHER" id="PTHR12899:SF3">
    <property type="entry name" value="LARGE RIBOSOMAL SUBUNIT PROTEIN UL18M"/>
    <property type="match status" value="1"/>
</dbReference>
<proteinExistence type="inferred from homology"/>
<sequence length="122" mass="13895">MIISEKRGKWERRIRRHRRVRKKVRGTAERPRLSVFRSLKHIYAQIINDEEGRTLVAASSLSPEIRGMQGTKTDIARAVGRLIAQKALEKGITKVVFDRGGYKYHGRVKALAEGAREAGLLF</sequence>
<dbReference type="NCBIfam" id="TIGR00060">
    <property type="entry name" value="L18_bact"/>
    <property type="match status" value="1"/>
</dbReference>
<evidence type="ECO:0000256" key="1">
    <source>
        <dbReference type="ARBA" id="ARBA00007116"/>
    </source>
</evidence>
<dbReference type="SUPFAM" id="SSF53137">
    <property type="entry name" value="Translational machinery components"/>
    <property type="match status" value="1"/>
</dbReference>
<evidence type="ECO:0000256" key="7">
    <source>
        <dbReference type="HAMAP-Rule" id="MF_01337"/>
    </source>
</evidence>
<dbReference type="AlphaFoldDB" id="A0A7V4DDK3"/>
<evidence type="ECO:0000256" key="4">
    <source>
        <dbReference type="ARBA" id="ARBA00022980"/>
    </source>
</evidence>
<evidence type="ECO:0000313" key="8">
    <source>
        <dbReference type="EMBL" id="HGI29742.1"/>
    </source>
</evidence>
<keyword evidence="4 7" id="KW-0689">Ribosomal protein</keyword>
<comment type="function">
    <text evidence="7">This is one of the proteins that bind and probably mediate the attachment of the 5S RNA into the large ribosomal subunit, where it forms part of the central protuberance.</text>
</comment>
<evidence type="ECO:0000256" key="5">
    <source>
        <dbReference type="ARBA" id="ARBA00023274"/>
    </source>
</evidence>
<comment type="caution">
    <text evidence="8">The sequence shown here is derived from an EMBL/GenBank/DDBJ whole genome shotgun (WGS) entry which is preliminary data.</text>
</comment>
<keyword evidence="5 7" id="KW-0687">Ribonucleoprotein</keyword>
<reference evidence="8" key="1">
    <citation type="journal article" date="2020" name="mSystems">
        <title>Genome- and Community-Level Interaction Insights into Carbon Utilization and Element Cycling Functions of Hydrothermarchaeota in Hydrothermal Sediment.</title>
        <authorList>
            <person name="Zhou Z."/>
            <person name="Liu Y."/>
            <person name="Xu W."/>
            <person name="Pan J."/>
            <person name="Luo Z.H."/>
            <person name="Li M."/>
        </authorList>
    </citation>
    <scope>NUCLEOTIDE SEQUENCE [LARGE SCALE GENOMIC DNA]</scope>
    <source>
        <strain evidence="8">SpSt-747</strain>
    </source>
</reference>
<comment type="similarity">
    <text evidence="1 7">Belongs to the universal ribosomal protein uL18 family.</text>
</comment>
<keyword evidence="3 7" id="KW-0694">RNA-binding</keyword>